<feature type="domain" description="ABC transporter" evidence="12">
    <location>
        <begin position="1047"/>
        <end position="1281"/>
    </location>
</feature>
<dbReference type="EC" id="7.6.2.2" evidence="3"/>
<sequence>MISIFLLSAFREKLLLAFIDTVFLSIIFVFACRKLYSRFSSNKNRYSDIHEPLVTKSTVFVKTSLLFNASLFVSVILAVLATVSSIVGFAQVPCNLLDGICWLIQAISFVIVTVIIIREKKFQSVDHPIFLRVFWVSNFVAITIIASSSIIHLIGNTSFSKSSDLIASVSLPFSAFLLILSVTGLTGITLIPESQTDELTKSSNVSEWASASILSTTFWLWLNPLLKKGHKTPLTINDIPALSPEHQAEKLSLIFEQNWPKPEENSKRRVGTALLRCFWQEIAFTAILATLNMGVTYVGPLLIQRFVNFTSGKSNSPYEGYYLVLILLLTKFLQVLSQHHYYFHSQNLGMFIRSTLITSLYKKGLRLSCSARHSHGMGQIVNYMTVDAQQLCDFTPELHTIWVIPLQVAVALAILYMYLGLSTIVTLIAVLLILLLATLGSKRNNGYQLNIMTSCDSRMKSMSQMLNYMRVIKFQAWEQHFKDRIQSFRDSEYSWLCKFMYSMGVNMIVLWSMPLFISTVTFGSAILLGVKLDAGTVFTATALFKNLQEPLWTFPQSMISLSQAMISLGRLDEYMNSKELDDGLIERRENSDSITAVTVQNGWFSWNDELEVIVMLMLHETGSQIFMELCERSTEEDNDDLTLVTIRVDLLLTLILISVMHDGRIIQSGKYDELVQSGLDFKALVHAHETSMKLVHKESTESESVPNAHINNSKQDNIGSDKSQELFHSNSDAGTSTLIKDEERETGKVSLHVYKVYVTEAYGWFGVIIVLLLSILWQATQMVSDYWLAYGTSEDRADSFNPYDFIGVYAVIGGISFVVVTGRIIFALFLGLVTAQKFFKQILDCVLHAPMSFFDTTPSGIILSRASSDQSNIDFLLPFMMQLSLFMYMSVVSVIIITCQYAWPTVFLLVPLGWLNFWYRGYYLATSRELTRLDSITKALVIDHFSESISGVMTIRCFKKQDRFIQENADCVDGNLRITKQQDVGLSLSYGLSLNSLLYIAIFTSCFVENRMVSVKRIKQFTNIPSEAEWAKKDGPPPPDWPNHGSLELKDLQVRYRSNTPLVLKGITLTIQGGQKIGVVGRTGGGKSTLIQVLFRLVEPSGGSIVIDGIDISTLGLHDLRSRFGIIPQEPVLFEGTVRSNIDPIGQFSDEEIWKSLTRCQLFDVVSAKPGKLDSAVVDNGDNWSVGQRQLLCLGRVLLKHSRLLFMDEATASVDSQTDAVIQRIIREDFADSTIVSIAHRIPTVMDCDRVLVIDAGYAKEFDKPSNLIERPSIFGALIHEYANRSSGF</sequence>
<feature type="transmembrane region" description="Helical" evidence="11">
    <location>
        <begin position="806"/>
        <end position="833"/>
    </location>
</feature>
<evidence type="ECO:0000256" key="10">
    <source>
        <dbReference type="ARBA" id="ARBA00034018"/>
    </source>
</evidence>
<evidence type="ECO:0000256" key="11">
    <source>
        <dbReference type="SAM" id="Phobius"/>
    </source>
</evidence>
<keyword evidence="6" id="KW-0547">Nucleotide-binding</keyword>
<feature type="transmembrane region" description="Helical" evidence="11">
    <location>
        <begin position="65"/>
        <end position="90"/>
    </location>
</feature>
<evidence type="ECO:0000256" key="5">
    <source>
        <dbReference type="ARBA" id="ARBA00022692"/>
    </source>
</evidence>
<keyword evidence="8 11" id="KW-1133">Transmembrane helix</keyword>
<dbReference type="Gene3D" id="3.40.50.300">
    <property type="entry name" value="P-loop containing nucleotide triphosphate hydrolases"/>
    <property type="match status" value="1"/>
</dbReference>
<reference evidence="14" key="2">
    <citation type="submission" date="2022-01" db="EMBL/GenBank/DDBJ databases">
        <authorList>
            <person name="Yamashiro T."/>
            <person name="Shiraishi A."/>
            <person name="Satake H."/>
            <person name="Nakayama K."/>
        </authorList>
    </citation>
    <scope>NUCLEOTIDE SEQUENCE</scope>
</reference>
<feature type="domain" description="ABC transmembrane type-1" evidence="13">
    <location>
        <begin position="283"/>
        <end position="563"/>
    </location>
</feature>
<dbReference type="EMBL" id="BQNB010017185">
    <property type="protein sequence ID" value="GJT60281.1"/>
    <property type="molecule type" value="Genomic_DNA"/>
</dbReference>
<feature type="transmembrane region" description="Helical" evidence="11">
    <location>
        <begin position="96"/>
        <end position="117"/>
    </location>
</feature>
<reference evidence="14" key="1">
    <citation type="journal article" date="2022" name="Int. J. Mol. Sci.">
        <title>Draft Genome of Tanacetum Coccineum: Genomic Comparison of Closely Related Tanacetum-Family Plants.</title>
        <authorList>
            <person name="Yamashiro T."/>
            <person name="Shiraishi A."/>
            <person name="Nakayama K."/>
            <person name="Satake H."/>
        </authorList>
    </citation>
    <scope>NUCLEOTIDE SEQUENCE</scope>
</reference>
<keyword evidence="9 11" id="KW-0472">Membrane</keyword>
<dbReference type="Pfam" id="PF00664">
    <property type="entry name" value="ABC_membrane"/>
    <property type="match status" value="2"/>
</dbReference>
<evidence type="ECO:0000313" key="14">
    <source>
        <dbReference type="EMBL" id="GJT60281.1"/>
    </source>
</evidence>
<feature type="transmembrane region" description="Helical" evidence="11">
    <location>
        <begin position="885"/>
        <end position="903"/>
    </location>
</feature>
<dbReference type="PANTHER" id="PTHR24223">
    <property type="entry name" value="ATP-BINDING CASSETTE SUB-FAMILY C"/>
    <property type="match status" value="1"/>
</dbReference>
<dbReference type="PANTHER" id="PTHR24223:SF426">
    <property type="entry name" value="ABC-TYPE XENOBIOTIC TRANSPORTER"/>
    <property type="match status" value="1"/>
</dbReference>
<evidence type="ECO:0000256" key="9">
    <source>
        <dbReference type="ARBA" id="ARBA00023136"/>
    </source>
</evidence>
<dbReference type="InterPro" id="IPR003439">
    <property type="entry name" value="ABC_transporter-like_ATP-bd"/>
</dbReference>
<keyword evidence="15" id="KW-1185">Reference proteome</keyword>
<feature type="domain" description="ABC transmembrane type-1" evidence="13">
    <location>
        <begin position="768"/>
        <end position="1008"/>
    </location>
</feature>
<dbReference type="CDD" id="cd18579">
    <property type="entry name" value="ABC_6TM_ABCC_D1"/>
    <property type="match status" value="1"/>
</dbReference>
<feature type="transmembrane region" description="Helical" evidence="11">
    <location>
        <begin position="166"/>
        <end position="191"/>
    </location>
</feature>
<name>A0ABQ5FAJ0_9ASTR</name>
<dbReference type="Gene3D" id="1.20.1560.10">
    <property type="entry name" value="ABC transporter type 1, transmembrane domain"/>
    <property type="match status" value="2"/>
</dbReference>
<dbReference type="Pfam" id="PF00005">
    <property type="entry name" value="ABC_tran"/>
    <property type="match status" value="1"/>
</dbReference>
<gene>
    <name evidence="14" type="ORF">Tco_1003814</name>
</gene>
<dbReference type="InterPro" id="IPR036640">
    <property type="entry name" value="ABC1_TM_sf"/>
</dbReference>
<feature type="transmembrane region" description="Helical" evidence="11">
    <location>
        <begin position="508"/>
        <end position="530"/>
    </location>
</feature>
<evidence type="ECO:0000259" key="13">
    <source>
        <dbReference type="PROSITE" id="PS50929"/>
    </source>
</evidence>
<protein>
    <recommendedName>
        <fullName evidence="3">ABC-type xenobiotic transporter</fullName>
        <ecNumber evidence="3">7.6.2.2</ecNumber>
    </recommendedName>
</protein>
<dbReference type="SUPFAM" id="SSF52540">
    <property type="entry name" value="P-loop containing nucleoside triphosphate hydrolases"/>
    <property type="match status" value="1"/>
</dbReference>
<dbReference type="InterPro" id="IPR027417">
    <property type="entry name" value="P-loop_NTPase"/>
</dbReference>
<dbReference type="InterPro" id="IPR011527">
    <property type="entry name" value="ABC1_TM_dom"/>
</dbReference>
<dbReference type="SUPFAM" id="SSF90123">
    <property type="entry name" value="ABC transporter transmembrane region"/>
    <property type="match status" value="2"/>
</dbReference>
<organism evidence="14 15">
    <name type="scientific">Tanacetum coccineum</name>
    <dbReference type="NCBI Taxonomy" id="301880"/>
    <lineage>
        <taxon>Eukaryota</taxon>
        <taxon>Viridiplantae</taxon>
        <taxon>Streptophyta</taxon>
        <taxon>Embryophyta</taxon>
        <taxon>Tracheophyta</taxon>
        <taxon>Spermatophyta</taxon>
        <taxon>Magnoliopsida</taxon>
        <taxon>eudicotyledons</taxon>
        <taxon>Gunneridae</taxon>
        <taxon>Pentapetalae</taxon>
        <taxon>asterids</taxon>
        <taxon>campanulids</taxon>
        <taxon>Asterales</taxon>
        <taxon>Asteraceae</taxon>
        <taxon>Asteroideae</taxon>
        <taxon>Anthemideae</taxon>
        <taxon>Anthemidinae</taxon>
        <taxon>Tanacetum</taxon>
    </lineage>
</organism>
<evidence type="ECO:0000256" key="6">
    <source>
        <dbReference type="ARBA" id="ARBA00022741"/>
    </source>
</evidence>
<feature type="transmembrane region" description="Helical" evidence="11">
    <location>
        <begin position="14"/>
        <end position="36"/>
    </location>
</feature>
<feature type="transmembrane region" description="Helical" evidence="11">
    <location>
        <begin position="129"/>
        <end position="154"/>
    </location>
</feature>
<comment type="catalytic activity">
    <reaction evidence="10">
        <text>ATP + H2O + xenobioticSide 1 = ADP + phosphate + xenobioticSide 2.</text>
        <dbReference type="EC" id="7.6.2.2"/>
    </reaction>
</comment>
<comment type="caution">
    <text evidence="14">The sequence shown here is derived from an EMBL/GenBank/DDBJ whole genome shotgun (WGS) entry which is preliminary data.</text>
</comment>
<evidence type="ECO:0000256" key="8">
    <source>
        <dbReference type="ARBA" id="ARBA00022989"/>
    </source>
</evidence>
<comment type="subcellular location">
    <subcellularLocation>
        <location evidence="1">Membrane</location>
        <topology evidence="1">Multi-pass membrane protein</topology>
    </subcellularLocation>
</comment>
<accession>A0ABQ5FAJ0</accession>
<dbReference type="SMART" id="SM00382">
    <property type="entry name" value="AAA"/>
    <property type="match status" value="1"/>
</dbReference>
<comment type="similarity">
    <text evidence="2">Belongs to the ABC transporter superfamily. ABCC family. Conjugate transporter (TC 3.A.1.208) subfamily.</text>
</comment>
<feature type="transmembrane region" description="Helical" evidence="11">
    <location>
        <begin position="988"/>
        <end position="1008"/>
    </location>
</feature>
<evidence type="ECO:0000256" key="1">
    <source>
        <dbReference type="ARBA" id="ARBA00004141"/>
    </source>
</evidence>
<keyword evidence="4" id="KW-0813">Transport</keyword>
<dbReference type="InterPro" id="IPR003593">
    <property type="entry name" value="AAA+_ATPase"/>
</dbReference>
<feature type="transmembrane region" description="Helical" evidence="11">
    <location>
        <begin position="277"/>
        <end position="300"/>
    </location>
</feature>
<dbReference type="CDD" id="cd18580">
    <property type="entry name" value="ABC_6TM_ABCC_D2"/>
    <property type="match status" value="1"/>
</dbReference>
<evidence type="ECO:0000313" key="15">
    <source>
        <dbReference type="Proteomes" id="UP001151760"/>
    </source>
</evidence>
<feature type="transmembrane region" description="Helical" evidence="11">
    <location>
        <begin position="424"/>
        <end position="441"/>
    </location>
</feature>
<keyword evidence="5 11" id="KW-0812">Transmembrane</keyword>
<dbReference type="InterPro" id="IPR050173">
    <property type="entry name" value="ABC_transporter_C-like"/>
</dbReference>
<proteinExistence type="inferred from homology"/>
<evidence type="ECO:0000256" key="7">
    <source>
        <dbReference type="ARBA" id="ARBA00022840"/>
    </source>
</evidence>
<evidence type="ECO:0000256" key="3">
    <source>
        <dbReference type="ARBA" id="ARBA00012191"/>
    </source>
</evidence>
<dbReference type="CDD" id="cd03244">
    <property type="entry name" value="ABCC_MRP_domain2"/>
    <property type="match status" value="1"/>
</dbReference>
<dbReference type="PROSITE" id="PS50893">
    <property type="entry name" value="ABC_TRANSPORTER_2"/>
    <property type="match status" value="1"/>
</dbReference>
<evidence type="ECO:0000256" key="4">
    <source>
        <dbReference type="ARBA" id="ARBA00022448"/>
    </source>
</evidence>
<feature type="transmembrane region" description="Helical" evidence="11">
    <location>
        <begin position="320"/>
        <end position="343"/>
    </location>
</feature>
<feature type="transmembrane region" description="Helical" evidence="11">
    <location>
        <begin position="761"/>
        <end position="780"/>
    </location>
</feature>
<evidence type="ECO:0000259" key="12">
    <source>
        <dbReference type="PROSITE" id="PS50893"/>
    </source>
</evidence>
<dbReference type="PROSITE" id="PS50929">
    <property type="entry name" value="ABC_TM1F"/>
    <property type="match status" value="2"/>
</dbReference>
<dbReference type="InterPro" id="IPR044746">
    <property type="entry name" value="ABCC_6TM_D1"/>
</dbReference>
<dbReference type="Proteomes" id="UP001151760">
    <property type="component" value="Unassembled WGS sequence"/>
</dbReference>
<evidence type="ECO:0000256" key="2">
    <source>
        <dbReference type="ARBA" id="ARBA00009726"/>
    </source>
</evidence>
<keyword evidence="7" id="KW-0067">ATP-binding</keyword>
<dbReference type="InterPro" id="IPR044726">
    <property type="entry name" value="ABCC_6TM_D2"/>
</dbReference>